<feature type="transmembrane region" description="Helical" evidence="6">
    <location>
        <begin position="389"/>
        <end position="410"/>
    </location>
</feature>
<dbReference type="GO" id="GO:1902476">
    <property type="term" value="P:chloride transmembrane transport"/>
    <property type="evidence" value="ECO:0000318"/>
    <property type="project" value="GO_Central"/>
</dbReference>
<sequence>RFTTAGKLILTANLWYNAIPTQNCDVLVTFPEKADDYDVMWIYNRITKRAPQLQVTVRRHANIPVYAFYITATFENLLQAAEQLSMRKRLKQSHGGGWKEFNLEESKMFLNIENSNDFFTTRERQTIVFKMVEEIRAEHGDSVGRLVLIEGEPIVPKCLSKGIIKQILPLHSNTDLKKLEKDWVQAFLRPQPLDEISSYFGVKIAMYFGWLGFYTRSLIIPAMIGLLFYLFDTGDALSQVIFAVFNIIWGTVFLEAWKRKSQEYAYRFGTLDLPNNLVTEPRPLYRGDYQPSPVTGRLEPYFPTWKRRLIYCVTIPVILFCISVVFVVMLLCFKLQEFFNEHAPAWTVHFPKMLLALSVSVMDDVYKKIAVKLNDWENYRLEETYENHLIVKLLLFQSVNSFLSLFYIAFYLQDFRRLKQQLVALLIVRQIIGNIKEALVPYVMQKIKFYRMSKKMEKLEQQLLEKHNKGGDETEVEDKTMLTQAEVECQMKEYEDTLEDYAEMFIQFGYVVLFSSAFPLAAVCALLNNVIEIRSDAFKLCSSFQRPFSQSVRGIGEWQFALESMGNVAVMVNCALLALSGIFQKIYPGITPVGVVMVTILLEHLVFAIKILVEKAIPDVPEWIETELAKLEYRRRTAYMVIILYTLIRIIYMVSCSSLTSLIDK</sequence>
<dbReference type="CTD" id="6752032"/>
<dbReference type="GO" id="GO:0005886">
    <property type="term" value="C:plasma membrane"/>
    <property type="evidence" value="ECO:0000318"/>
    <property type="project" value="GO_Central"/>
</dbReference>
<dbReference type="OMA" id="MLHNIHF"/>
<evidence type="ECO:0000256" key="2">
    <source>
        <dbReference type="ARBA" id="ARBA00009671"/>
    </source>
</evidence>
<evidence type="ECO:0000313" key="8">
    <source>
        <dbReference type="EMBL" id="EDV26289.1"/>
    </source>
</evidence>
<dbReference type="GeneID" id="6752032"/>
<feature type="non-terminal residue" evidence="8">
    <location>
        <position position="1"/>
    </location>
</feature>
<organism evidence="8 9">
    <name type="scientific">Trichoplax adhaerens</name>
    <name type="common">Trichoplax reptans</name>
    <dbReference type="NCBI Taxonomy" id="10228"/>
    <lineage>
        <taxon>Eukaryota</taxon>
        <taxon>Metazoa</taxon>
        <taxon>Placozoa</taxon>
        <taxon>Uniplacotomia</taxon>
        <taxon>Trichoplacea</taxon>
        <taxon>Trichoplacidae</taxon>
        <taxon>Trichoplax</taxon>
    </lineage>
</organism>
<protein>
    <recommendedName>
        <fullName evidence="6">Anoctamin</fullName>
    </recommendedName>
</protein>
<feature type="transmembrane region" description="Helical" evidence="6">
    <location>
        <begin position="422"/>
        <end position="444"/>
    </location>
</feature>
<dbReference type="InterPro" id="IPR049452">
    <property type="entry name" value="Anoctamin_TM"/>
</dbReference>
<keyword evidence="3 6" id="KW-0812">Transmembrane</keyword>
<dbReference type="EMBL" id="DS985243">
    <property type="protein sequence ID" value="EDV26289.1"/>
    <property type="molecule type" value="Genomic_DNA"/>
</dbReference>
<dbReference type="PANTHER" id="PTHR12308:SF51">
    <property type="entry name" value="ANOCTAMIN-8"/>
    <property type="match status" value="1"/>
</dbReference>
<dbReference type="PhylomeDB" id="B3RR64"/>
<dbReference type="OrthoDB" id="296386at2759"/>
<gene>
    <name evidence="8" type="ORF">TRIADDRAFT_22642</name>
</gene>
<keyword evidence="5 6" id="KW-0472">Membrane</keyword>
<dbReference type="KEGG" id="tad:TRIADDRAFT_22642"/>
<feature type="transmembrane region" description="Helical" evidence="6">
    <location>
        <begin position="593"/>
        <end position="613"/>
    </location>
</feature>
<comment type="caution">
    <text evidence="6">Lacks conserved residue(s) required for the propagation of feature annotation.</text>
</comment>
<feature type="domain" description="Anoctamin transmembrane" evidence="7">
    <location>
        <begin position="196"/>
        <end position="630"/>
    </location>
</feature>
<comment type="similarity">
    <text evidence="2 6">Belongs to the anoctamin family.</text>
</comment>
<dbReference type="AlphaFoldDB" id="B3RR64"/>
<reference evidence="8 9" key="1">
    <citation type="journal article" date="2008" name="Nature">
        <title>The Trichoplax genome and the nature of placozoans.</title>
        <authorList>
            <person name="Srivastava M."/>
            <person name="Begovic E."/>
            <person name="Chapman J."/>
            <person name="Putnam N.H."/>
            <person name="Hellsten U."/>
            <person name="Kawashima T."/>
            <person name="Kuo A."/>
            <person name="Mitros T."/>
            <person name="Salamov A."/>
            <person name="Carpenter M.L."/>
            <person name="Signorovitch A.Y."/>
            <person name="Moreno M.A."/>
            <person name="Kamm K."/>
            <person name="Grimwood J."/>
            <person name="Schmutz J."/>
            <person name="Shapiro H."/>
            <person name="Grigoriev I.V."/>
            <person name="Buss L.W."/>
            <person name="Schierwater B."/>
            <person name="Dellaporta S.L."/>
            <person name="Rokhsar D.S."/>
        </authorList>
    </citation>
    <scope>NUCLEOTIDE SEQUENCE [LARGE SCALE GENOMIC DNA]</scope>
    <source>
        <strain evidence="8 9">Grell-BS-1999</strain>
    </source>
</reference>
<feature type="transmembrane region" description="Helical" evidence="6">
    <location>
        <begin position="638"/>
        <end position="663"/>
    </location>
</feature>
<dbReference type="GO" id="GO:0005254">
    <property type="term" value="F:chloride channel activity"/>
    <property type="evidence" value="ECO:0000318"/>
    <property type="project" value="GO_Central"/>
</dbReference>
<feature type="transmembrane region" description="Helical" evidence="6">
    <location>
        <begin position="309"/>
        <end position="331"/>
    </location>
</feature>
<dbReference type="RefSeq" id="XP_002110285.1">
    <property type="nucleotide sequence ID" value="XM_002110249.1"/>
</dbReference>
<feature type="transmembrane region" description="Helical" evidence="6">
    <location>
        <begin position="207"/>
        <end position="231"/>
    </location>
</feature>
<evidence type="ECO:0000256" key="4">
    <source>
        <dbReference type="ARBA" id="ARBA00022989"/>
    </source>
</evidence>
<dbReference type="PANTHER" id="PTHR12308">
    <property type="entry name" value="ANOCTAMIN"/>
    <property type="match status" value="1"/>
</dbReference>
<accession>B3RR64</accession>
<keyword evidence="9" id="KW-1185">Reference proteome</keyword>
<keyword evidence="4 6" id="KW-1133">Transmembrane helix</keyword>
<evidence type="ECO:0000313" key="9">
    <source>
        <dbReference type="Proteomes" id="UP000009022"/>
    </source>
</evidence>
<dbReference type="InterPro" id="IPR007632">
    <property type="entry name" value="Anoctamin"/>
</dbReference>
<name>B3RR64_TRIAD</name>
<dbReference type="HOGENOM" id="CLU_006685_2_3_1"/>
<evidence type="ECO:0000259" key="7">
    <source>
        <dbReference type="Pfam" id="PF04547"/>
    </source>
</evidence>
<dbReference type="Proteomes" id="UP000009022">
    <property type="component" value="Unassembled WGS sequence"/>
</dbReference>
<proteinExistence type="inferred from homology"/>
<evidence type="ECO:0000256" key="6">
    <source>
        <dbReference type="RuleBase" id="RU280814"/>
    </source>
</evidence>
<evidence type="ECO:0000256" key="1">
    <source>
        <dbReference type="ARBA" id="ARBA00004141"/>
    </source>
</evidence>
<dbReference type="eggNOG" id="KOG2513">
    <property type="taxonomic scope" value="Eukaryota"/>
</dbReference>
<feature type="transmembrane region" description="Helical" evidence="6">
    <location>
        <begin position="237"/>
        <end position="257"/>
    </location>
</feature>
<feature type="transmembrane region" description="Helical" evidence="6">
    <location>
        <begin position="504"/>
        <end position="527"/>
    </location>
</feature>
<dbReference type="InParanoid" id="B3RR64"/>
<dbReference type="Pfam" id="PF04547">
    <property type="entry name" value="Anoctamin"/>
    <property type="match status" value="1"/>
</dbReference>
<evidence type="ECO:0000256" key="5">
    <source>
        <dbReference type="ARBA" id="ARBA00023136"/>
    </source>
</evidence>
<evidence type="ECO:0000256" key="3">
    <source>
        <dbReference type="ARBA" id="ARBA00022692"/>
    </source>
</evidence>
<comment type="subcellular location">
    <subcellularLocation>
        <location evidence="1 6">Membrane</location>
        <topology evidence="1 6">Multi-pass membrane protein</topology>
    </subcellularLocation>
</comment>
<dbReference type="STRING" id="10228.B3RR64"/>
<feature type="transmembrane region" description="Helical" evidence="6">
    <location>
        <begin position="568"/>
        <end position="587"/>
    </location>
</feature>